<name>A0A2X2C251_PROMI</name>
<gene>
    <name evidence="1" type="primary">kefG_1</name>
    <name evidence="1" type="ORF">NCTC10975_04050</name>
</gene>
<evidence type="ECO:0000313" key="2">
    <source>
        <dbReference type="Proteomes" id="UP000251485"/>
    </source>
</evidence>
<reference evidence="1 2" key="1">
    <citation type="submission" date="2018-06" db="EMBL/GenBank/DDBJ databases">
        <authorList>
            <consortium name="Pathogen Informatics"/>
            <person name="Doyle S."/>
        </authorList>
    </citation>
    <scope>NUCLEOTIDE SEQUENCE [LARGE SCALE GENOMIC DNA]</scope>
    <source>
        <strain evidence="1 2">NCTC10975</strain>
    </source>
</reference>
<accession>A0A2X2C251</accession>
<dbReference type="Proteomes" id="UP000251485">
    <property type="component" value="Unassembled WGS sequence"/>
</dbReference>
<protein>
    <submittedName>
        <fullName evidence="1">Glutathione-regulated potassium-efflux system ancillary protein KefG</fullName>
    </submittedName>
</protein>
<dbReference type="EMBL" id="UAUE01000027">
    <property type="protein sequence ID" value="SPZ01404.1"/>
    <property type="molecule type" value="Genomic_DNA"/>
</dbReference>
<proteinExistence type="predicted"/>
<sequence length="38" mass="4312">MSNASNVLLVYVHPEPRQSIANKALLRAVRDLEKYNNS</sequence>
<dbReference type="AlphaFoldDB" id="A0A2X2C251"/>
<organism evidence="1 2">
    <name type="scientific">Proteus mirabilis</name>
    <dbReference type="NCBI Taxonomy" id="584"/>
    <lineage>
        <taxon>Bacteria</taxon>
        <taxon>Pseudomonadati</taxon>
        <taxon>Pseudomonadota</taxon>
        <taxon>Gammaproteobacteria</taxon>
        <taxon>Enterobacterales</taxon>
        <taxon>Morganellaceae</taxon>
        <taxon>Proteus</taxon>
    </lineage>
</organism>
<evidence type="ECO:0000313" key="1">
    <source>
        <dbReference type="EMBL" id="SPZ01404.1"/>
    </source>
</evidence>